<accession>A0AA40KUG9</accession>
<dbReference type="EMBL" id="JAHYIQ010000004">
    <property type="protein sequence ID" value="KAK1133048.1"/>
    <property type="molecule type" value="Genomic_DNA"/>
</dbReference>
<organism evidence="1 2">
    <name type="scientific">Melipona bicolor</name>
    <dbReference type="NCBI Taxonomy" id="60889"/>
    <lineage>
        <taxon>Eukaryota</taxon>
        <taxon>Metazoa</taxon>
        <taxon>Ecdysozoa</taxon>
        <taxon>Arthropoda</taxon>
        <taxon>Hexapoda</taxon>
        <taxon>Insecta</taxon>
        <taxon>Pterygota</taxon>
        <taxon>Neoptera</taxon>
        <taxon>Endopterygota</taxon>
        <taxon>Hymenoptera</taxon>
        <taxon>Apocrita</taxon>
        <taxon>Aculeata</taxon>
        <taxon>Apoidea</taxon>
        <taxon>Anthophila</taxon>
        <taxon>Apidae</taxon>
        <taxon>Melipona</taxon>
    </lineage>
</organism>
<evidence type="ECO:0000313" key="2">
    <source>
        <dbReference type="Proteomes" id="UP001177670"/>
    </source>
</evidence>
<dbReference type="Proteomes" id="UP001177670">
    <property type="component" value="Unassembled WGS sequence"/>
</dbReference>
<evidence type="ECO:0000313" key="1">
    <source>
        <dbReference type="EMBL" id="KAK1133048.1"/>
    </source>
</evidence>
<dbReference type="AlphaFoldDB" id="A0AA40KUG9"/>
<protein>
    <submittedName>
        <fullName evidence="1">Uncharacterized protein</fullName>
    </submittedName>
</protein>
<keyword evidence="2" id="KW-1185">Reference proteome</keyword>
<reference evidence="1" key="1">
    <citation type="submission" date="2021-10" db="EMBL/GenBank/DDBJ databases">
        <title>Melipona bicolor Genome sequencing and assembly.</title>
        <authorList>
            <person name="Araujo N.S."/>
            <person name="Arias M.C."/>
        </authorList>
    </citation>
    <scope>NUCLEOTIDE SEQUENCE</scope>
    <source>
        <strain evidence="1">USP_2M_L1-L4_2017</strain>
        <tissue evidence="1">Whole body</tissue>
    </source>
</reference>
<comment type="caution">
    <text evidence="1">The sequence shown here is derived from an EMBL/GenBank/DDBJ whole genome shotgun (WGS) entry which is preliminary data.</text>
</comment>
<name>A0AA40KUG9_9HYME</name>
<gene>
    <name evidence="1" type="ORF">K0M31_014411</name>
</gene>
<proteinExistence type="predicted"/>
<sequence length="54" mass="6031">MEATPGHLVSVNRQRVRRSCEEGREFYGVNTGRAIFLAKCHVWQAASLTDGIIV</sequence>